<proteinExistence type="predicted"/>
<dbReference type="Gene3D" id="3.40.50.10110">
    <property type="entry name" value="DNA polymerase III subunit chi"/>
    <property type="match status" value="1"/>
</dbReference>
<evidence type="ECO:0000313" key="1">
    <source>
        <dbReference type="EMBL" id="SIT72572.1"/>
    </source>
</evidence>
<dbReference type="EMBL" id="FTPK01000003">
    <property type="protein sequence ID" value="SIT72572.1"/>
    <property type="molecule type" value="Genomic_DNA"/>
</dbReference>
<dbReference type="GO" id="GO:0003677">
    <property type="term" value="F:DNA binding"/>
    <property type="evidence" value="ECO:0007669"/>
    <property type="project" value="InterPro"/>
</dbReference>
<accession>A0A1R3W4N7</accession>
<dbReference type="GO" id="GO:0032298">
    <property type="term" value="P:positive regulation of DNA-templated DNA replication initiation"/>
    <property type="evidence" value="ECO:0007669"/>
    <property type="project" value="TreeGrafter"/>
</dbReference>
<dbReference type="STRING" id="233100.SAMN05216526_1683"/>
<dbReference type="GO" id="GO:0003887">
    <property type="term" value="F:DNA-directed DNA polymerase activity"/>
    <property type="evidence" value="ECO:0007669"/>
    <property type="project" value="InterPro"/>
</dbReference>
<protein>
    <submittedName>
        <fullName evidence="1">DNA polymerase III, chi subunit</fullName>
    </submittedName>
</protein>
<name>A0A1R3W4N7_9GAMM</name>
<reference evidence="1 2" key="1">
    <citation type="submission" date="2017-01" db="EMBL/GenBank/DDBJ databases">
        <authorList>
            <person name="Mah S.A."/>
            <person name="Swanson W.J."/>
            <person name="Moy G.W."/>
            <person name="Vacquier V.D."/>
        </authorList>
    </citation>
    <scope>NUCLEOTIDE SEQUENCE [LARGE SCALE GENOMIC DNA]</scope>
    <source>
        <strain evidence="1 2">M9</strain>
    </source>
</reference>
<gene>
    <name evidence="1" type="ORF">SAMN05216526_1683</name>
</gene>
<dbReference type="PANTHER" id="PTHR38767">
    <property type="entry name" value="DNA POLYMERASE III SUBUNIT CHI"/>
    <property type="match status" value="1"/>
</dbReference>
<dbReference type="Pfam" id="PF04364">
    <property type="entry name" value="DNA_pol3_chi"/>
    <property type="match status" value="1"/>
</dbReference>
<dbReference type="InterPro" id="IPR007459">
    <property type="entry name" value="DNA_pol3_chi"/>
</dbReference>
<dbReference type="SUPFAM" id="SSF102400">
    <property type="entry name" value="DNA polymerase III chi subunit"/>
    <property type="match status" value="1"/>
</dbReference>
<dbReference type="PANTHER" id="PTHR38767:SF1">
    <property type="entry name" value="DNA POLYMERASE III SUBUNIT CHI"/>
    <property type="match status" value="1"/>
</dbReference>
<sequence length="142" mass="16276">MPRVDFYVLEDEQLHPRLLTVCRLVEKALERGHQVHIHTDSPATASMIDDCLWTFRDDAFIPHAVDAPEDEPLPVRIGLQSGPVAAADILINLATQVPDFYTHFARLIEVVNQDPAIRDTGRDHFRFFREQGLELHHHPIRS</sequence>
<organism evidence="1 2">
    <name type="scientific">Ectothiorhodosinus mongolicus</name>
    <dbReference type="NCBI Taxonomy" id="233100"/>
    <lineage>
        <taxon>Bacteria</taxon>
        <taxon>Pseudomonadati</taxon>
        <taxon>Pseudomonadota</taxon>
        <taxon>Gammaproteobacteria</taxon>
        <taxon>Chromatiales</taxon>
        <taxon>Ectothiorhodospiraceae</taxon>
        <taxon>Ectothiorhodosinus</taxon>
    </lineage>
</organism>
<evidence type="ECO:0000313" key="2">
    <source>
        <dbReference type="Proteomes" id="UP000223759"/>
    </source>
</evidence>
<dbReference type="InterPro" id="IPR036768">
    <property type="entry name" value="PolIII_chi_sf"/>
</dbReference>
<dbReference type="Proteomes" id="UP000223759">
    <property type="component" value="Unassembled WGS sequence"/>
</dbReference>
<dbReference type="AlphaFoldDB" id="A0A1R3W4N7"/>
<dbReference type="RefSeq" id="WP_076756085.1">
    <property type="nucleotide sequence ID" value="NZ_CP023018.1"/>
</dbReference>
<dbReference type="GO" id="GO:0006260">
    <property type="term" value="P:DNA replication"/>
    <property type="evidence" value="ECO:0007669"/>
    <property type="project" value="InterPro"/>
</dbReference>
<keyword evidence="2" id="KW-1185">Reference proteome</keyword>
<dbReference type="OrthoDB" id="5297568at2"/>